<dbReference type="EMBL" id="JABBFR010000001">
    <property type="protein sequence ID" value="MBT0722873.1"/>
    <property type="molecule type" value="Genomic_DNA"/>
</dbReference>
<feature type="transmembrane region" description="Helical" evidence="1">
    <location>
        <begin position="180"/>
        <end position="198"/>
    </location>
</feature>
<organism evidence="2 3">
    <name type="scientific">Rosenbergiella gaditana</name>
    <dbReference type="NCBI Taxonomy" id="2726987"/>
    <lineage>
        <taxon>Bacteria</taxon>
        <taxon>Pseudomonadati</taxon>
        <taxon>Pseudomonadota</taxon>
        <taxon>Gammaproteobacteria</taxon>
        <taxon>Enterobacterales</taxon>
        <taxon>Erwiniaceae</taxon>
        <taxon>Rosenbergiella</taxon>
    </lineage>
</organism>
<reference evidence="2 3" key="1">
    <citation type="submission" date="2020-04" db="EMBL/GenBank/DDBJ databases">
        <title>Genome sequencing of Rosenbergiella species.</title>
        <authorList>
            <person name="Alvarez-Perez S."/>
            <person name="Lievens B."/>
        </authorList>
    </citation>
    <scope>NUCLEOTIDE SEQUENCE [LARGE SCALE GENOMIC DNA]</scope>
    <source>
        <strain evidence="2 3">S61</strain>
    </source>
</reference>
<feature type="transmembrane region" description="Helical" evidence="1">
    <location>
        <begin position="55"/>
        <end position="73"/>
    </location>
</feature>
<keyword evidence="1" id="KW-0472">Membrane</keyword>
<evidence type="ECO:0000313" key="2">
    <source>
        <dbReference type="EMBL" id="MBT0722873.1"/>
    </source>
</evidence>
<evidence type="ECO:0000256" key="1">
    <source>
        <dbReference type="SAM" id="Phobius"/>
    </source>
</evidence>
<protein>
    <submittedName>
        <fullName evidence="2">Uncharacterized protein</fullName>
    </submittedName>
</protein>
<evidence type="ECO:0000313" key="3">
    <source>
        <dbReference type="Proteomes" id="UP000790096"/>
    </source>
</evidence>
<keyword evidence="3" id="KW-1185">Reference proteome</keyword>
<accession>A0ABS5SS80</accession>
<keyword evidence="1" id="KW-1133">Transmembrane helix</keyword>
<sequence length="218" mass="24572">MTITTESVSPTNIDTLMGSRPSMDDDALQRLNSLLNTARQQKQHDEILADKRTRAYLVLFMFLYLMLGASLTLPTTPINFSHFALHYAIESIPVLISFSGFFISVLFFFSTRRAYRRHLSWHTTITALEARSGQQLSHYIDNLNCGPQNYSNTGIQSALALFICVTWVVLYNFFTFTTSGVIGSVISLFISTMVYVMLDIQLLKASHATVQEEHAEAP</sequence>
<proteinExistence type="predicted"/>
<feature type="transmembrane region" description="Helical" evidence="1">
    <location>
        <begin position="158"/>
        <end position="174"/>
    </location>
</feature>
<comment type="caution">
    <text evidence="2">The sequence shown here is derived from an EMBL/GenBank/DDBJ whole genome shotgun (WGS) entry which is preliminary data.</text>
</comment>
<dbReference type="RefSeq" id="WP_214235074.1">
    <property type="nucleotide sequence ID" value="NZ_JABBFR010000001.1"/>
</dbReference>
<gene>
    <name evidence="2" type="ORF">HH682_00140</name>
</gene>
<name>A0ABS5SS80_9GAMM</name>
<feature type="transmembrane region" description="Helical" evidence="1">
    <location>
        <begin position="85"/>
        <end position="109"/>
    </location>
</feature>
<dbReference type="Proteomes" id="UP000790096">
    <property type="component" value="Unassembled WGS sequence"/>
</dbReference>
<keyword evidence="1" id="KW-0812">Transmembrane</keyword>